<feature type="region of interest" description="Disordered" evidence="12">
    <location>
        <begin position="88"/>
        <end position="115"/>
    </location>
</feature>
<feature type="compositionally biased region" description="Basic and acidic residues" evidence="12">
    <location>
        <begin position="226"/>
        <end position="238"/>
    </location>
</feature>
<dbReference type="FunFam" id="3.30.160.60:FF:001480">
    <property type="entry name" value="Si:cabz01071911.3"/>
    <property type="match status" value="1"/>
</dbReference>
<dbReference type="GeneTree" id="ENSGT00950000182774"/>
<evidence type="ECO:0000256" key="9">
    <source>
        <dbReference type="ARBA" id="ARBA00023163"/>
    </source>
</evidence>
<evidence type="ECO:0000259" key="13">
    <source>
        <dbReference type="PROSITE" id="PS50157"/>
    </source>
</evidence>
<keyword evidence="9" id="KW-0804">Transcription</keyword>
<feature type="domain" description="C2H2-type" evidence="13">
    <location>
        <begin position="368"/>
        <end position="395"/>
    </location>
</feature>
<dbReference type="FunFam" id="3.30.160.60:FF:000912">
    <property type="entry name" value="Zinc finger protein 660"/>
    <property type="match status" value="2"/>
</dbReference>
<feature type="domain" description="C2H2-type" evidence="13">
    <location>
        <begin position="312"/>
        <end position="339"/>
    </location>
</feature>
<feature type="domain" description="C2H2-type" evidence="13">
    <location>
        <begin position="508"/>
        <end position="532"/>
    </location>
</feature>
<feature type="region of interest" description="Disordered" evidence="12">
    <location>
        <begin position="205"/>
        <end position="251"/>
    </location>
</feature>
<reference evidence="14" key="1">
    <citation type="submission" date="2025-08" db="UniProtKB">
        <authorList>
            <consortium name="Ensembl"/>
        </authorList>
    </citation>
    <scope>IDENTIFICATION</scope>
</reference>
<dbReference type="AlphaFoldDB" id="A0A3Q1GUM3"/>
<dbReference type="FunFam" id="3.30.160.60:FF:000624">
    <property type="entry name" value="zinc finger protein 697"/>
    <property type="match status" value="1"/>
</dbReference>
<keyword evidence="5 11" id="KW-0863">Zinc-finger</keyword>
<feature type="domain" description="C2H2-type" evidence="13">
    <location>
        <begin position="452"/>
        <end position="479"/>
    </location>
</feature>
<evidence type="ECO:0000256" key="2">
    <source>
        <dbReference type="ARBA" id="ARBA00006991"/>
    </source>
</evidence>
<reference evidence="14" key="2">
    <citation type="submission" date="2025-09" db="UniProtKB">
        <authorList>
            <consortium name="Ensembl"/>
        </authorList>
    </citation>
    <scope>IDENTIFICATION</scope>
</reference>
<feature type="region of interest" description="Disordered" evidence="12">
    <location>
        <begin position="1"/>
        <end position="43"/>
    </location>
</feature>
<dbReference type="InterPro" id="IPR013087">
    <property type="entry name" value="Znf_C2H2_type"/>
</dbReference>
<evidence type="ECO:0000256" key="4">
    <source>
        <dbReference type="ARBA" id="ARBA00022737"/>
    </source>
</evidence>
<dbReference type="SMART" id="SM00355">
    <property type="entry name" value="ZnF_C2H2"/>
    <property type="match status" value="9"/>
</dbReference>
<dbReference type="GO" id="GO:0045595">
    <property type="term" value="P:regulation of cell differentiation"/>
    <property type="evidence" value="ECO:0007669"/>
    <property type="project" value="UniProtKB-ARBA"/>
</dbReference>
<evidence type="ECO:0000256" key="8">
    <source>
        <dbReference type="ARBA" id="ARBA00023125"/>
    </source>
</evidence>
<feature type="compositionally biased region" description="Polar residues" evidence="12">
    <location>
        <begin position="29"/>
        <end position="43"/>
    </location>
</feature>
<feature type="domain" description="C2H2-type" evidence="13">
    <location>
        <begin position="340"/>
        <end position="367"/>
    </location>
</feature>
<dbReference type="FunFam" id="3.30.160.60:FF:000100">
    <property type="entry name" value="Zinc finger 45-like"/>
    <property type="match status" value="1"/>
</dbReference>
<evidence type="ECO:0000256" key="3">
    <source>
        <dbReference type="ARBA" id="ARBA00022723"/>
    </source>
</evidence>
<dbReference type="Ensembl" id="ENSAPOT00000028297.1">
    <property type="protein sequence ID" value="ENSAPOP00000033409.1"/>
    <property type="gene ID" value="ENSAPOG00000021959.1"/>
</dbReference>
<keyword evidence="6" id="KW-0862">Zinc</keyword>
<keyword evidence="10" id="KW-0539">Nucleus</keyword>
<keyword evidence="8" id="KW-0238">DNA-binding</keyword>
<feature type="compositionally biased region" description="Acidic residues" evidence="12">
    <location>
        <begin position="205"/>
        <end position="216"/>
    </location>
</feature>
<dbReference type="FunFam" id="3.30.160.60:FF:000417">
    <property type="entry name" value="Zinc finger protein"/>
    <property type="match status" value="1"/>
</dbReference>
<keyword evidence="7" id="KW-0805">Transcription regulation</keyword>
<dbReference type="GO" id="GO:0000122">
    <property type="term" value="P:negative regulation of transcription by RNA polymerase II"/>
    <property type="evidence" value="ECO:0007669"/>
    <property type="project" value="UniProtKB-ARBA"/>
</dbReference>
<evidence type="ECO:0000256" key="10">
    <source>
        <dbReference type="ARBA" id="ARBA00023242"/>
    </source>
</evidence>
<evidence type="ECO:0000313" key="15">
    <source>
        <dbReference type="Proteomes" id="UP000257200"/>
    </source>
</evidence>
<feature type="domain" description="C2H2-type" evidence="13">
    <location>
        <begin position="480"/>
        <end position="507"/>
    </location>
</feature>
<feature type="domain" description="C2H2-type" evidence="13">
    <location>
        <begin position="424"/>
        <end position="451"/>
    </location>
</feature>
<dbReference type="GO" id="GO:0005634">
    <property type="term" value="C:nucleus"/>
    <property type="evidence" value="ECO:0007669"/>
    <property type="project" value="UniProtKB-SubCell"/>
</dbReference>
<organism evidence="14 15">
    <name type="scientific">Acanthochromis polyacanthus</name>
    <name type="common">spiny chromis</name>
    <dbReference type="NCBI Taxonomy" id="80966"/>
    <lineage>
        <taxon>Eukaryota</taxon>
        <taxon>Metazoa</taxon>
        <taxon>Chordata</taxon>
        <taxon>Craniata</taxon>
        <taxon>Vertebrata</taxon>
        <taxon>Euteleostomi</taxon>
        <taxon>Actinopterygii</taxon>
        <taxon>Neopterygii</taxon>
        <taxon>Teleostei</taxon>
        <taxon>Neoteleostei</taxon>
        <taxon>Acanthomorphata</taxon>
        <taxon>Ovalentaria</taxon>
        <taxon>Pomacentridae</taxon>
        <taxon>Acanthochromis</taxon>
    </lineage>
</organism>
<dbReference type="STRING" id="80966.ENSAPOP00000033409"/>
<dbReference type="PANTHER" id="PTHR14196">
    <property type="entry name" value="ODD-SKIPPED - RELATED"/>
    <property type="match status" value="1"/>
</dbReference>
<feature type="compositionally biased region" description="Polar residues" evidence="12">
    <location>
        <begin position="178"/>
        <end position="193"/>
    </location>
</feature>
<feature type="domain" description="C2H2-type" evidence="13">
    <location>
        <begin position="396"/>
        <end position="423"/>
    </location>
</feature>
<dbReference type="PROSITE" id="PS50157">
    <property type="entry name" value="ZINC_FINGER_C2H2_2"/>
    <property type="match status" value="9"/>
</dbReference>
<dbReference type="PROSITE" id="PS00028">
    <property type="entry name" value="ZINC_FINGER_C2H2_1"/>
    <property type="match status" value="9"/>
</dbReference>
<evidence type="ECO:0000256" key="7">
    <source>
        <dbReference type="ARBA" id="ARBA00023015"/>
    </source>
</evidence>
<name>A0A3Q1GUM3_9TELE</name>
<feature type="compositionally biased region" description="Polar residues" evidence="12">
    <location>
        <begin position="1"/>
        <end position="10"/>
    </location>
</feature>
<dbReference type="FunFam" id="3.30.160.60:FF:000180">
    <property type="entry name" value="Zinc finger protein 689"/>
    <property type="match status" value="1"/>
</dbReference>
<keyword evidence="4" id="KW-0677">Repeat</keyword>
<dbReference type="InterPro" id="IPR036236">
    <property type="entry name" value="Znf_C2H2_sf"/>
</dbReference>
<sequence length="532" mass="61170">MPVRNVTRSAQARLRPSEPPVSFKEEQQSDTMNQVDSVQQQRTGSVCLEEKVQKKRPHQPQDVVLKQTAVLPADVQKVLVIKEEVPYEWSSSLDQQNSEPLHITEEQEKLWTSQEDSYISRFPFIAVPVKNEDDEEEPQSSQLHQSQSKDNREETSSSTKQMKTETNREDCGGPEADPNNNLQPNTDGKSSDWTEIEVSIDGYAEEDVEEDEDEWQEPLSDSGPETESRDNDWRETRTPESAVNSDVRCSPQKKPFSCSECDKQFVYKQSLQRHMACHTEKMFSSSLGNEQYFGVKQNVDSQMRVLQREKLFGCNECNKRFRYHCELKLHMTEHTGEKPFGCSECGRRFIEQGSLKKHMTIHTGEKRFGCDVCGKRFSQQGTLKTHMTVHTGEKPFSCYVCGKRFSRQWDLKAHMSAHMEEKPFSCDDCGKRFLDQKNLKRHVTVHTGEKPFGCNTCGKRFRFPHDLLVHTRVHTGEKPFVCGDCGETFSQQGTLLRHMTVHSGERPFSCDDCGKTFTRKAHLKRHMAVHTG</sequence>
<proteinExistence type="inferred from homology"/>
<evidence type="ECO:0000256" key="1">
    <source>
        <dbReference type="ARBA" id="ARBA00004123"/>
    </source>
</evidence>
<dbReference type="InterPro" id="IPR050717">
    <property type="entry name" value="C2H2-ZF_Transcription_Reg"/>
</dbReference>
<dbReference type="SUPFAM" id="SSF57667">
    <property type="entry name" value="beta-beta-alpha zinc fingers"/>
    <property type="match status" value="5"/>
</dbReference>
<dbReference type="PANTHER" id="PTHR14196:SF12">
    <property type="entry name" value="ZINC FINGER PROTEIN 208-LIKE"/>
    <property type="match status" value="1"/>
</dbReference>
<keyword evidence="15" id="KW-1185">Reference proteome</keyword>
<dbReference type="GO" id="GO:0000981">
    <property type="term" value="F:DNA-binding transcription factor activity, RNA polymerase II-specific"/>
    <property type="evidence" value="ECO:0007669"/>
    <property type="project" value="TreeGrafter"/>
</dbReference>
<dbReference type="GO" id="GO:0008270">
    <property type="term" value="F:zinc ion binding"/>
    <property type="evidence" value="ECO:0007669"/>
    <property type="project" value="UniProtKB-KW"/>
</dbReference>
<feature type="compositionally biased region" description="Basic and acidic residues" evidence="12">
    <location>
        <begin position="162"/>
        <end position="171"/>
    </location>
</feature>
<dbReference type="Pfam" id="PF13912">
    <property type="entry name" value="zf-C2H2_6"/>
    <property type="match status" value="1"/>
</dbReference>
<dbReference type="Pfam" id="PF00096">
    <property type="entry name" value="zf-C2H2"/>
    <property type="match status" value="7"/>
</dbReference>
<dbReference type="FunFam" id="3.30.160.60:FF:001485">
    <property type="entry name" value="Krueppel-related zinc finger protein"/>
    <property type="match status" value="1"/>
</dbReference>
<dbReference type="GO" id="GO:0000977">
    <property type="term" value="F:RNA polymerase II transcription regulatory region sequence-specific DNA binding"/>
    <property type="evidence" value="ECO:0007669"/>
    <property type="project" value="TreeGrafter"/>
</dbReference>
<evidence type="ECO:0000256" key="6">
    <source>
        <dbReference type="ARBA" id="ARBA00022833"/>
    </source>
</evidence>
<comment type="similarity">
    <text evidence="2">Belongs to the krueppel C2H2-type zinc-finger protein family.</text>
</comment>
<feature type="domain" description="C2H2-type" evidence="13">
    <location>
        <begin position="256"/>
        <end position="283"/>
    </location>
</feature>
<comment type="subcellular location">
    <subcellularLocation>
        <location evidence="1">Nucleus</location>
    </subcellularLocation>
</comment>
<feature type="compositionally biased region" description="Polar residues" evidence="12">
    <location>
        <begin position="89"/>
        <end position="99"/>
    </location>
</feature>
<evidence type="ECO:0000256" key="12">
    <source>
        <dbReference type="SAM" id="MobiDB-lite"/>
    </source>
</evidence>
<dbReference type="InParanoid" id="A0A3Q1GUM3"/>
<evidence type="ECO:0000256" key="5">
    <source>
        <dbReference type="ARBA" id="ARBA00022771"/>
    </source>
</evidence>
<feature type="region of interest" description="Disordered" evidence="12">
    <location>
        <begin position="129"/>
        <end position="193"/>
    </location>
</feature>
<accession>A0A3Q1GUM3</accession>
<dbReference type="Gene3D" id="3.30.160.60">
    <property type="entry name" value="Classic Zinc Finger"/>
    <property type="match status" value="9"/>
</dbReference>
<evidence type="ECO:0000256" key="11">
    <source>
        <dbReference type="PROSITE-ProRule" id="PRU00042"/>
    </source>
</evidence>
<protein>
    <submittedName>
        <fullName evidence="14">Zinc finger protein OZF-like</fullName>
    </submittedName>
</protein>
<dbReference type="Proteomes" id="UP000257200">
    <property type="component" value="Unplaced"/>
</dbReference>
<evidence type="ECO:0000313" key="14">
    <source>
        <dbReference type="Ensembl" id="ENSAPOP00000033409.1"/>
    </source>
</evidence>
<keyword evidence="3" id="KW-0479">Metal-binding</keyword>